<sequence>MRLAAILASIVALIISAAWLINTPGYEPAVAIAAALAALVSSFFLKRDDATGGQKQNLGDNSTGIQAGRDVNIRDFNQK</sequence>
<dbReference type="EMBL" id="JBIGHY010000002">
    <property type="protein sequence ID" value="MFG6413837.1"/>
    <property type="molecule type" value="Genomic_DNA"/>
</dbReference>
<comment type="caution">
    <text evidence="2">The sequence shown here is derived from an EMBL/GenBank/DDBJ whole genome shotgun (WGS) entry which is preliminary data.</text>
</comment>
<keyword evidence="1" id="KW-0472">Membrane</keyword>
<evidence type="ECO:0000313" key="3">
    <source>
        <dbReference type="Proteomes" id="UP001606300"/>
    </source>
</evidence>
<keyword evidence="3" id="KW-1185">Reference proteome</keyword>
<dbReference type="RefSeq" id="WP_394469912.1">
    <property type="nucleotide sequence ID" value="NZ_JBIGHY010000002.1"/>
</dbReference>
<keyword evidence="1" id="KW-0812">Transmembrane</keyword>
<gene>
    <name evidence="2" type="ORF">ACG02S_07975</name>
</gene>
<proteinExistence type="predicted"/>
<evidence type="ECO:0000313" key="2">
    <source>
        <dbReference type="EMBL" id="MFG6413837.1"/>
    </source>
</evidence>
<evidence type="ECO:0000256" key="1">
    <source>
        <dbReference type="SAM" id="Phobius"/>
    </source>
</evidence>
<dbReference type="Proteomes" id="UP001606300">
    <property type="component" value="Unassembled WGS sequence"/>
</dbReference>
<name>A0ABW7EKZ9_9BURK</name>
<organism evidence="2 3">
    <name type="scientific">Pelomonas dachongensis</name>
    <dbReference type="NCBI Taxonomy" id="3299029"/>
    <lineage>
        <taxon>Bacteria</taxon>
        <taxon>Pseudomonadati</taxon>
        <taxon>Pseudomonadota</taxon>
        <taxon>Betaproteobacteria</taxon>
        <taxon>Burkholderiales</taxon>
        <taxon>Sphaerotilaceae</taxon>
        <taxon>Roseateles</taxon>
    </lineage>
</organism>
<protein>
    <submittedName>
        <fullName evidence="2">Uncharacterized protein</fullName>
    </submittedName>
</protein>
<feature type="transmembrane region" description="Helical" evidence="1">
    <location>
        <begin position="28"/>
        <end position="45"/>
    </location>
</feature>
<accession>A0ABW7EKZ9</accession>
<reference evidence="2 3" key="1">
    <citation type="submission" date="2024-09" db="EMBL/GenBank/DDBJ databases">
        <title>Novel species of the genus Pelomonas and Roseateles isolated from streams.</title>
        <authorList>
            <person name="Lu H."/>
        </authorList>
    </citation>
    <scope>NUCLEOTIDE SEQUENCE [LARGE SCALE GENOMIC DNA]</scope>
    <source>
        <strain evidence="2 3">DC23W</strain>
    </source>
</reference>
<keyword evidence="1" id="KW-1133">Transmembrane helix</keyword>